<dbReference type="InterPro" id="IPR050763">
    <property type="entry name" value="ABC_transporter_ATP-binding"/>
</dbReference>
<organism evidence="10 11">
    <name type="scientific">Aerophobetes bacterium</name>
    <dbReference type="NCBI Taxonomy" id="2030807"/>
    <lineage>
        <taxon>Bacteria</taxon>
        <taxon>Candidatus Aerophobota</taxon>
    </lineage>
</organism>
<evidence type="ECO:0000256" key="5">
    <source>
        <dbReference type="ARBA" id="ARBA00022741"/>
    </source>
</evidence>
<dbReference type="GO" id="GO:0005886">
    <property type="term" value="C:plasma membrane"/>
    <property type="evidence" value="ECO:0007669"/>
    <property type="project" value="UniProtKB-SubCell"/>
</dbReference>
<keyword evidence="3" id="KW-0813">Transport</keyword>
<evidence type="ECO:0000259" key="9">
    <source>
        <dbReference type="PROSITE" id="PS50893"/>
    </source>
</evidence>
<dbReference type="GO" id="GO:0016887">
    <property type="term" value="F:ATP hydrolysis activity"/>
    <property type="evidence" value="ECO:0007669"/>
    <property type="project" value="InterPro"/>
</dbReference>
<keyword evidence="7" id="KW-1278">Translocase</keyword>
<dbReference type="FunFam" id="3.40.50.300:FF:000589">
    <property type="entry name" value="ABC transporter, ATP-binding subunit"/>
    <property type="match status" value="1"/>
</dbReference>
<dbReference type="SMART" id="SM00382">
    <property type="entry name" value="AAA"/>
    <property type="match status" value="1"/>
</dbReference>
<evidence type="ECO:0000313" key="11">
    <source>
        <dbReference type="Proteomes" id="UP000267654"/>
    </source>
</evidence>
<keyword evidence="6 10" id="KW-0067">ATP-binding</keyword>
<feature type="domain" description="ABC transporter" evidence="9">
    <location>
        <begin position="5"/>
        <end position="230"/>
    </location>
</feature>
<comment type="caution">
    <text evidence="10">The sequence shown here is derived from an EMBL/GenBank/DDBJ whole genome shotgun (WGS) entry which is preliminary data.</text>
</comment>
<dbReference type="Pfam" id="PF00005">
    <property type="entry name" value="ABC_tran"/>
    <property type="match status" value="1"/>
</dbReference>
<reference evidence="10 11" key="1">
    <citation type="submission" date="2018-06" db="EMBL/GenBank/DDBJ databases">
        <title>Extensive metabolic versatility and redundancy in microbially diverse, dynamic hydrothermal sediments.</title>
        <authorList>
            <person name="Dombrowski N."/>
            <person name="Teske A."/>
            <person name="Baker B.J."/>
        </authorList>
    </citation>
    <scope>NUCLEOTIDE SEQUENCE [LARGE SCALE GENOMIC DNA]</scope>
    <source>
        <strain evidence="10">B19_G9</strain>
    </source>
</reference>
<evidence type="ECO:0000256" key="1">
    <source>
        <dbReference type="ARBA" id="ARBA00004236"/>
    </source>
</evidence>
<sequence>MESVIEVSNLRKSYGKIEALRGISFEVKRGEIFTFIGPNGAGKTTTLEIIEGLRKKDSGKVRVFGEDIEKSISRIKPRIGVQLQYGALYERLTVKEILGLFASFYKKKIDTDAILEKVALKEISYKWTEALSGGQLQRLRIATTLVNDPDLVFLDEPTTGLDPQSRRYIWSLIENLRKEGKTVLLTTHYMEEAEKLADRVAIIDKGTILATGNPGYLIDRYGGEAAMYLRVIEKGKDKEYRMNLKNSGFEAPQILRDFANRGIAVKYVEIKSPTLEDVFINLTGKELRE</sequence>
<dbReference type="PANTHER" id="PTHR42711:SF5">
    <property type="entry name" value="ABC TRANSPORTER ATP-BINDING PROTEIN NATA"/>
    <property type="match status" value="1"/>
</dbReference>
<dbReference type="InterPro" id="IPR003593">
    <property type="entry name" value="AAA+_ATPase"/>
</dbReference>
<dbReference type="CDD" id="cd03230">
    <property type="entry name" value="ABC_DR_subfamily_A"/>
    <property type="match status" value="1"/>
</dbReference>
<dbReference type="InterPro" id="IPR027417">
    <property type="entry name" value="P-loop_NTPase"/>
</dbReference>
<dbReference type="InterPro" id="IPR025302">
    <property type="entry name" value="DrrA1/2-like_C"/>
</dbReference>
<proteinExistence type="inferred from homology"/>
<dbReference type="Gene3D" id="3.40.50.300">
    <property type="entry name" value="P-loop containing nucleotide triphosphate hydrolases"/>
    <property type="match status" value="1"/>
</dbReference>
<dbReference type="PROSITE" id="PS50893">
    <property type="entry name" value="ABC_TRANSPORTER_2"/>
    <property type="match status" value="1"/>
</dbReference>
<protein>
    <submittedName>
        <fullName evidence="10">ABC transporter ATP-binding protein</fullName>
    </submittedName>
</protein>
<comment type="similarity">
    <text evidence="2">Belongs to the ABC transporter superfamily.</text>
</comment>
<dbReference type="GO" id="GO:0005524">
    <property type="term" value="F:ATP binding"/>
    <property type="evidence" value="ECO:0007669"/>
    <property type="project" value="UniProtKB-KW"/>
</dbReference>
<dbReference type="EMBL" id="QMQB01000169">
    <property type="protein sequence ID" value="RLE12296.1"/>
    <property type="molecule type" value="Genomic_DNA"/>
</dbReference>
<dbReference type="InterPro" id="IPR017871">
    <property type="entry name" value="ABC_transporter-like_CS"/>
</dbReference>
<dbReference type="Pfam" id="PF13732">
    <property type="entry name" value="DrrA1-3_C"/>
    <property type="match status" value="1"/>
</dbReference>
<keyword evidence="5" id="KW-0547">Nucleotide-binding</keyword>
<dbReference type="Proteomes" id="UP000267654">
    <property type="component" value="Unassembled WGS sequence"/>
</dbReference>
<dbReference type="PROSITE" id="PS00211">
    <property type="entry name" value="ABC_TRANSPORTER_1"/>
    <property type="match status" value="1"/>
</dbReference>
<evidence type="ECO:0000256" key="7">
    <source>
        <dbReference type="ARBA" id="ARBA00022967"/>
    </source>
</evidence>
<accession>A0A662DEE4</accession>
<gene>
    <name evidence="10" type="ORF">DRI96_04765</name>
</gene>
<evidence type="ECO:0000256" key="6">
    <source>
        <dbReference type="ARBA" id="ARBA00022840"/>
    </source>
</evidence>
<dbReference type="SUPFAM" id="SSF52540">
    <property type="entry name" value="P-loop containing nucleoside triphosphate hydrolases"/>
    <property type="match status" value="1"/>
</dbReference>
<dbReference type="InterPro" id="IPR003439">
    <property type="entry name" value="ABC_transporter-like_ATP-bd"/>
</dbReference>
<comment type="subcellular location">
    <subcellularLocation>
        <location evidence="1">Cell membrane</location>
    </subcellularLocation>
</comment>
<keyword evidence="8" id="KW-0472">Membrane</keyword>
<evidence type="ECO:0000256" key="4">
    <source>
        <dbReference type="ARBA" id="ARBA00022475"/>
    </source>
</evidence>
<keyword evidence="4" id="KW-1003">Cell membrane</keyword>
<evidence type="ECO:0000256" key="8">
    <source>
        <dbReference type="ARBA" id="ARBA00023136"/>
    </source>
</evidence>
<name>A0A662DEE4_UNCAE</name>
<evidence type="ECO:0000313" key="10">
    <source>
        <dbReference type="EMBL" id="RLE12296.1"/>
    </source>
</evidence>
<dbReference type="PANTHER" id="PTHR42711">
    <property type="entry name" value="ABC TRANSPORTER ATP-BINDING PROTEIN"/>
    <property type="match status" value="1"/>
</dbReference>
<evidence type="ECO:0000256" key="2">
    <source>
        <dbReference type="ARBA" id="ARBA00005417"/>
    </source>
</evidence>
<dbReference type="AlphaFoldDB" id="A0A662DEE4"/>
<evidence type="ECO:0000256" key="3">
    <source>
        <dbReference type="ARBA" id="ARBA00022448"/>
    </source>
</evidence>